<keyword evidence="2" id="KW-0167">Capsid protein</keyword>
<evidence type="ECO:0000259" key="1">
    <source>
        <dbReference type="Pfam" id="PF01636"/>
    </source>
</evidence>
<accession>A0ABW8T0K7</accession>
<dbReference type="Pfam" id="PF01636">
    <property type="entry name" value="APH"/>
    <property type="match status" value="1"/>
</dbReference>
<dbReference type="NCBIfam" id="TIGR02906">
    <property type="entry name" value="spore_CotS"/>
    <property type="match status" value="1"/>
</dbReference>
<feature type="domain" description="Aminoglycoside phosphotransferase" evidence="1">
    <location>
        <begin position="38"/>
        <end position="273"/>
    </location>
</feature>
<dbReference type="PANTHER" id="PTHR39179:SF1">
    <property type="entry name" value="SPORE COAT PROTEIN I"/>
    <property type="match status" value="1"/>
</dbReference>
<dbReference type="RefSeq" id="WP_406768292.1">
    <property type="nucleotide sequence ID" value="NZ_JBJHZZ010000001.1"/>
</dbReference>
<gene>
    <name evidence="2" type="ORF">ACJDUG_02450</name>
</gene>
<dbReference type="InterPro" id="IPR011009">
    <property type="entry name" value="Kinase-like_dom_sf"/>
</dbReference>
<dbReference type="Gene3D" id="3.30.200.20">
    <property type="entry name" value="Phosphorylase Kinase, domain 1"/>
    <property type="match status" value="1"/>
</dbReference>
<dbReference type="Gene3D" id="3.90.1200.10">
    <property type="match status" value="1"/>
</dbReference>
<keyword evidence="3" id="KW-1185">Reference proteome</keyword>
<dbReference type="InterPro" id="IPR047175">
    <property type="entry name" value="CotS-like"/>
</dbReference>
<dbReference type="InterPro" id="IPR014255">
    <property type="entry name" value="Spore_coat_CotS"/>
</dbReference>
<dbReference type="SUPFAM" id="SSF56112">
    <property type="entry name" value="Protein kinase-like (PK-like)"/>
    <property type="match status" value="1"/>
</dbReference>
<reference evidence="2 3" key="1">
    <citation type="submission" date="2024-11" db="EMBL/GenBank/DDBJ databases">
        <authorList>
            <person name="Heng Y.C."/>
            <person name="Lim A.C.H."/>
            <person name="Lee J.K.Y."/>
            <person name="Kittelmann S."/>
        </authorList>
    </citation>
    <scope>NUCLEOTIDE SEQUENCE [LARGE SCALE GENOMIC DNA]</scope>
    <source>
        <strain evidence="2 3">WILCCON 0185</strain>
    </source>
</reference>
<sequence>MLETRYRDKGFLSKYDLSIELFNKFNLSVIDVVPLRNVYIISTDKGEKVLKKIDYSLEDLVFIQDALKQIKNNFKRVIDFDLNKDGKPYTRWNKDIYCIMDLVPGRECDFNNLIDLSVASKGLGELHNAAAAVDKTFLRKNAVGKLIDTFKRKLLELELFNSIAQMHEYKTDFDNTFLDNYLYYIKQIKESIKFLEYSPYKELCGEEKNIVLCHHDLAYHNIIINEEEAYFIDFDFAVVDLKIHDVCNLMNKAIKNFAFDMERAESILKNYNNSNSLDEKELKVLYGMLLFPEDFYSISKDYYTRRKDWEEEVFLDRLNRKVSYKEERDEFLEEYKEKFAI</sequence>
<dbReference type="Proteomes" id="UP001623591">
    <property type="component" value="Unassembled WGS sequence"/>
</dbReference>
<protein>
    <submittedName>
        <fullName evidence="2">CotS family spore coat protein</fullName>
    </submittedName>
</protein>
<dbReference type="PANTHER" id="PTHR39179">
    <property type="entry name" value="SPORE COAT PROTEIN I"/>
    <property type="match status" value="1"/>
</dbReference>
<organism evidence="2 3">
    <name type="scientific">Candidatus Clostridium stratigraminis</name>
    <dbReference type="NCBI Taxonomy" id="3381661"/>
    <lineage>
        <taxon>Bacteria</taxon>
        <taxon>Bacillati</taxon>
        <taxon>Bacillota</taxon>
        <taxon>Clostridia</taxon>
        <taxon>Eubacteriales</taxon>
        <taxon>Clostridiaceae</taxon>
        <taxon>Clostridium</taxon>
    </lineage>
</organism>
<evidence type="ECO:0000313" key="3">
    <source>
        <dbReference type="Proteomes" id="UP001623591"/>
    </source>
</evidence>
<name>A0ABW8T0K7_9CLOT</name>
<dbReference type="EMBL" id="JBJHZZ010000001">
    <property type="protein sequence ID" value="MFL0245836.1"/>
    <property type="molecule type" value="Genomic_DNA"/>
</dbReference>
<comment type="caution">
    <text evidence="2">The sequence shown here is derived from an EMBL/GenBank/DDBJ whole genome shotgun (WGS) entry which is preliminary data.</text>
</comment>
<evidence type="ECO:0000313" key="2">
    <source>
        <dbReference type="EMBL" id="MFL0245836.1"/>
    </source>
</evidence>
<keyword evidence="2" id="KW-0946">Virion</keyword>
<dbReference type="InterPro" id="IPR002575">
    <property type="entry name" value="Aminoglycoside_PTrfase"/>
</dbReference>
<proteinExistence type="predicted"/>